<dbReference type="Gene3D" id="3.40.50.1820">
    <property type="entry name" value="alpha/beta hydrolase"/>
    <property type="match status" value="1"/>
</dbReference>
<dbReference type="PANTHER" id="PTHR11487:SF0">
    <property type="entry name" value="S-ACYL FATTY ACID SYNTHASE THIOESTERASE, MEDIUM CHAIN"/>
    <property type="match status" value="1"/>
</dbReference>
<keyword evidence="6" id="KW-1185">Reference proteome</keyword>
<evidence type="ECO:0000313" key="5">
    <source>
        <dbReference type="EMBL" id="MFC7448477.1"/>
    </source>
</evidence>
<dbReference type="Proteomes" id="UP001596484">
    <property type="component" value="Unassembled WGS sequence"/>
</dbReference>
<dbReference type="InterPro" id="IPR012223">
    <property type="entry name" value="TEII"/>
</dbReference>
<evidence type="ECO:0000313" key="6">
    <source>
        <dbReference type="Proteomes" id="UP001596484"/>
    </source>
</evidence>
<proteinExistence type="inferred from homology"/>
<evidence type="ECO:0000256" key="1">
    <source>
        <dbReference type="ARBA" id="ARBA00007169"/>
    </source>
</evidence>
<evidence type="ECO:0000259" key="4">
    <source>
        <dbReference type="Pfam" id="PF00975"/>
    </source>
</evidence>
<dbReference type="SUPFAM" id="SSF53474">
    <property type="entry name" value="alpha/beta-Hydrolases"/>
    <property type="match status" value="1"/>
</dbReference>
<dbReference type="EMBL" id="JBHTCS010000012">
    <property type="protein sequence ID" value="MFC7448477.1"/>
    <property type="molecule type" value="Genomic_DNA"/>
</dbReference>
<dbReference type="InterPro" id="IPR001031">
    <property type="entry name" value="Thioesterase"/>
</dbReference>
<evidence type="ECO:0000256" key="2">
    <source>
        <dbReference type="ARBA" id="ARBA00015007"/>
    </source>
</evidence>
<dbReference type="Pfam" id="PF00975">
    <property type="entry name" value="Thioesterase"/>
    <property type="match status" value="1"/>
</dbReference>
<feature type="domain" description="Thioesterase" evidence="4">
    <location>
        <begin position="22"/>
        <end position="243"/>
    </location>
</feature>
<comment type="catalytic activity">
    <reaction evidence="3">
        <text>a fatty acyl-CoA + H2O = a fatty acid + CoA + H(+)</text>
        <dbReference type="Rhea" id="RHEA:16781"/>
        <dbReference type="ChEBI" id="CHEBI:15377"/>
        <dbReference type="ChEBI" id="CHEBI:15378"/>
        <dbReference type="ChEBI" id="CHEBI:28868"/>
        <dbReference type="ChEBI" id="CHEBI:57287"/>
        <dbReference type="ChEBI" id="CHEBI:77636"/>
    </reaction>
</comment>
<evidence type="ECO:0000256" key="3">
    <source>
        <dbReference type="ARBA" id="ARBA00024293"/>
    </source>
</evidence>
<sequence>MSIEPLTPYLEDGIEADAELRMFCFHHAGGGSPMFRAWHRALGPHVTVVPVHLPGRGRRSDHDRFVDLDDLLDDLEDQLAEHLSAPHVFFGHSMGALVAYRLARRRDARGLRLPEALLLSAYAAPHLPAPLPPIDHLDDVLLAQFLTAIGGLPAEVLSWPAWLESALPVIRDDIRMCADHRDPGEAPLACPMHLFGADSDPLVSEIDLRAWSRHTTHIIDVRILEGGHFYLDESPDELFRLLRPLLRDYARTASSDHGK</sequence>
<comment type="caution">
    <text evidence="5">The sequence shown here is derived from an EMBL/GenBank/DDBJ whole genome shotgun (WGS) entry which is preliminary data.</text>
</comment>
<dbReference type="InterPro" id="IPR029058">
    <property type="entry name" value="AB_hydrolase_fold"/>
</dbReference>
<accession>A0ABW2RXA0</accession>
<name>A0ABW2RXA0_9NOCA</name>
<organism evidence="5 6">
    <name type="scientific">Rhodococcus daqingensis</name>
    <dbReference type="NCBI Taxonomy" id="2479363"/>
    <lineage>
        <taxon>Bacteria</taxon>
        <taxon>Bacillati</taxon>
        <taxon>Actinomycetota</taxon>
        <taxon>Actinomycetes</taxon>
        <taxon>Mycobacteriales</taxon>
        <taxon>Nocardiaceae</taxon>
        <taxon>Rhodococcus</taxon>
    </lineage>
</organism>
<gene>
    <name evidence="5" type="ORF">ACFQS9_11320</name>
</gene>
<comment type="similarity">
    <text evidence="1">Belongs to the thioesterase family.</text>
</comment>
<reference evidence="6" key="1">
    <citation type="journal article" date="2019" name="Int. J. Syst. Evol. Microbiol.">
        <title>The Global Catalogue of Microorganisms (GCM) 10K type strain sequencing project: providing services to taxonomists for standard genome sequencing and annotation.</title>
        <authorList>
            <consortium name="The Broad Institute Genomics Platform"/>
            <consortium name="The Broad Institute Genome Sequencing Center for Infectious Disease"/>
            <person name="Wu L."/>
            <person name="Ma J."/>
        </authorList>
    </citation>
    <scope>NUCLEOTIDE SEQUENCE [LARGE SCALE GENOMIC DNA]</scope>
    <source>
        <strain evidence="6">ICMP 19430</strain>
    </source>
</reference>
<dbReference type="RefSeq" id="WP_378404546.1">
    <property type="nucleotide sequence ID" value="NZ_JBHTCS010000012.1"/>
</dbReference>
<protein>
    <recommendedName>
        <fullName evidence="2">Thioesterase TesA</fullName>
    </recommendedName>
</protein>
<dbReference type="PANTHER" id="PTHR11487">
    <property type="entry name" value="THIOESTERASE"/>
    <property type="match status" value="1"/>
</dbReference>